<dbReference type="InterPro" id="IPR009365">
    <property type="entry name" value="Nucleo_LEF-12"/>
</dbReference>
<protein>
    <submittedName>
        <fullName evidence="1">LEF-12</fullName>
    </submittedName>
</protein>
<proteinExistence type="predicted"/>
<evidence type="ECO:0000313" key="1">
    <source>
        <dbReference type="EMBL" id="QEI03590.1"/>
    </source>
</evidence>
<dbReference type="Pfam" id="PF06256">
    <property type="entry name" value="Nucleo_LEF-12"/>
    <property type="match status" value="1"/>
</dbReference>
<dbReference type="Proteomes" id="UP000830719">
    <property type="component" value="Segment"/>
</dbReference>
<dbReference type="RefSeq" id="YP_010799617.1">
    <property type="nucleotide sequence ID" value="NC_076682.1"/>
</dbReference>
<sequence length="279" mass="32546">MPRIKIVNAQAFNERIAHVRNYVDYMRRVVTQLQEEQVIERDDAYSLCLADDTAAWICGRISVANYVTFRMTVSKSSSAIGKMAASALSFILRRNGFEESFEQQLQFLFPRGDCRSRYYMFTKFDGQVAINFIISRSDNRIEYSNPCPQLCYFIFVNRNSLTDLPFTGPRENIDYSKALSVTTRDCDCLRSYNDDKVDLLFDRQFQVSDQFYFKHMFRMWDLIEDNHDEGFVSIDCECSSSSSIKEHKLIAFKSNHSDKYAKAKHLCELCIMSRNDICV</sequence>
<dbReference type="GeneID" id="80538092"/>
<name>A0AAE6IS51_9ABAC</name>
<dbReference type="KEGG" id="vg:80538092"/>
<dbReference type="EMBL" id="MK419956">
    <property type="protein sequence ID" value="QEI03590.1"/>
    <property type="molecule type" value="Genomic_DNA"/>
</dbReference>
<accession>A0AAE6IS51</accession>
<organism evidence="1 2">
    <name type="scientific">Rachiplusia nu nucleopolyhedrovirus</name>
    <dbReference type="NCBI Taxonomy" id="2605775"/>
    <lineage>
        <taxon>Viruses</taxon>
        <taxon>Viruses incertae sedis</taxon>
        <taxon>Naldaviricetes</taxon>
        <taxon>Lefavirales</taxon>
        <taxon>Baculoviridae</taxon>
        <taxon>Alphabaculovirus</taxon>
        <taxon>Alphabaculovirus ranus</taxon>
    </lineage>
</organism>
<evidence type="ECO:0000313" key="2">
    <source>
        <dbReference type="Proteomes" id="UP000830719"/>
    </source>
</evidence>
<gene>
    <name evidence="1" type="primary">lef-12</name>
</gene>
<reference evidence="1" key="1">
    <citation type="submission" date="2019-01" db="EMBL/GenBank/DDBJ databases">
        <authorList>
            <person name="Trentin L.B."/>
            <person name="Santos E.R."/>
            <person name="Silva L.A."/>
            <person name="Sosa-Gomez D.R."/>
            <person name="Ribeiro B.M."/>
            <person name="Ardisson-Araujo D.M.P."/>
        </authorList>
    </citation>
    <scope>NUCLEOTIDE SEQUENCE</scope>
    <source>
        <strain evidence="1">VPN54</strain>
    </source>
</reference>
<keyword evidence="2" id="KW-1185">Reference proteome</keyword>